<evidence type="ECO:0000313" key="9">
    <source>
        <dbReference type="EMBL" id="MFC4011990.1"/>
    </source>
</evidence>
<reference evidence="10" key="1">
    <citation type="journal article" date="2019" name="Int. J. Syst. Evol. Microbiol.">
        <title>The Global Catalogue of Microorganisms (GCM) 10K type strain sequencing project: providing services to taxonomists for standard genome sequencing and annotation.</title>
        <authorList>
            <consortium name="The Broad Institute Genomics Platform"/>
            <consortium name="The Broad Institute Genome Sequencing Center for Infectious Disease"/>
            <person name="Wu L."/>
            <person name="Ma J."/>
        </authorList>
    </citation>
    <scope>NUCLEOTIDE SEQUENCE [LARGE SCALE GENOMIC DNA]</scope>
    <source>
        <strain evidence="10">TBRC 1276</strain>
    </source>
</reference>
<proteinExistence type="inferred from homology"/>
<feature type="transmembrane region" description="Helical" evidence="7">
    <location>
        <begin position="12"/>
        <end position="30"/>
    </location>
</feature>
<evidence type="ECO:0000313" key="10">
    <source>
        <dbReference type="Proteomes" id="UP001595851"/>
    </source>
</evidence>
<feature type="transmembrane region" description="Helical" evidence="7">
    <location>
        <begin position="241"/>
        <end position="260"/>
    </location>
</feature>
<dbReference type="InterPro" id="IPR035906">
    <property type="entry name" value="MetI-like_sf"/>
</dbReference>
<dbReference type="PANTHER" id="PTHR43744:SF3">
    <property type="entry name" value="LACTOSE TRANSPORT SYSTEM PERMEASE PROTEIN LACG"/>
    <property type="match status" value="1"/>
</dbReference>
<dbReference type="InterPro" id="IPR000515">
    <property type="entry name" value="MetI-like"/>
</dbReference>
<evidence type="ECO:0000256" key="3">
    <source>
        <dbReference type="ARBA" id="ARBA00022475"/>
    </source>
</evidence>
<dbReference type="SUPFAM" id="SSF161098">
    <property type="entry name" value="MetI-like"/>
    <property type="match status" value="1"/>
</dbReference>
<feature type="transmembrane region" description="Helical" evidence="7">
    <location>
        <begin position="107"/>
        <end position="129"/>
    </location>
</feature>
<dbReference type="EMBL" id="JBHSBI010000019">
    <property type="protein sequence ID" value="MFC4011990.1"/>
    <property type="molecule type" value="Genomic_DNA"/>
</dbReference>
<gene>
    <name evidence="9" type="ORF">ACFOY2_32485</name>
</gene>
<keyword evidence="5 7" id="KW-1133">Transmembrane helix</keyword>
<dbReference type="RefSeq" id="WP_379531919.1">
    <property type="nucleotide sequence ID" value="NZ_JBHSBI010000019.1"/>
</dbReference>
<name>A0ABV8GDF3_9ACTN</name>
<evidence type="ECO:0000256" key="5">
    <source>
        <dbReference type="ARBA" id="ARBA00022989"/>
    </source>
</evidence>
<evidence type="ECO:0000256" key="6">
    <source>
        <dbReference type="ARBA" id="ARBA00023136"/>
    </source>
</evidence>
<evidence type="ECO:0000256" key="1">
    <source>
        <dbReference type="ARBA" id="ARBA00004651"/>
    </source>
</evidence>
<comment type="subcellular location">
    <subcellularLocation>
        <location evidence="1 7">Cell membrane</location>
        <topology evidence="1 7">Multi-pass membrane protein</topology>
    </subcellularLocation>
</comment>
<feature type="transmembrane region" description="Helical" evidence="7">
    <location>
        <begin position="74"/>
        <end position="95"/>
    </location>
</feature>
<organism evidence="9 10">
    <name type="scientific">Nonomuraea purpurea</name>
    <dbReference type="NCBI Taxonomy" id="1849276"/>
    <lineage>
        <taxon>Bacteria</taxon>
        <taxon>Bacillati</taxon>
        <taxon>Actinomycetota</taxon>
        <taxon>Actinomycetes</taxon>
        <taxon>Streptosporangiales</taxon>
        <taxon>Streptosporangiaceae</taxon>
        <taxon>Nonomuraea</taxon>
    </lineage>
</organism>
<feature type="transmembrane region" description="Helical" evidence="7">
    <location>
        <begin position="141"/>
        <end position="163"/>
    </location>
</feature>
<evidence type="ECO:0000256" key="7">
    <source>
        <dbReference type="RuleBase" id="RU363032"/>
    </source>
</evidence>
<feature type="domain" description="ABC transmembrane type-1" evidence="8">
    <location>
        <begin position="70"/>
        <end position="260"/>
    </location>
</feature>
<dbReference type="Pfam" id="PF00528">
    <property type="entry name" value="BPD_transp_1"/>
    <property type="match status" value="1"/>
</dbReference>
<dbReference type="CDD" id="cd06261">
    <property type="entry name" value="TM_PBP2"/>
    <property type="match status" value="1"/>
</dbReference>
<dbReference type="Gene3D" id="1.10.3720.10">
    <property type="entry name" value="MetI-like"/>
    <property type="match status" value="1"/>
</dbReference>
<comment type="similarity">
    <text evidence="7">Belongs to the binding-protein-dependent transport system permease family.</text>
</comment>
<accession>A0ABV8GDF3</accession>
<keyword evidence="3" id="KW-1003">Cell membrane</keyword>
<evidence type="ECO:0000259" key="8">
    <source>
        <dbReference type="PROSITE" id="PS50928"/>
    </source>
</evidence>
<dbReference type="PROSITE" id="PS50928">
    <property type="entry name" value="ABC_TM1"/>
    <property type="match status" value="1"/>
</dbReference>
<keyword evidence="10" id="KW-1185">Reference proteome</keyword>
<feature type="transmembrane region" description="Helical" evidence="7">
    <location>
        <begin position="184"/>
        <end position="205"/>
    </location>
</feature>
<keyword evidence="4 7" id="KW-0812">Transmembrane</keyword>
<comment type="caution">
    <text evidence="9">The sequence shown here is derived from an EMBL/GenBank/DDBJ whole genome shotgun (WGS) entry which is preliminary data.</text>
</comment>
<evidence type="ECO:0000256" key="2">
    <source>
        <dbReference type="ARBA" id="ARBA00022448"/>
    </source>
</evidence>
<dbReference type="Proteomes" id="UP001595851">
    <property type="component" value="Unassembled WGS sequence"/>
</dbReference>
<sequence>MRAAIGLAGRYALLLAVLAITVGPLLWQLTTALKGPGEDVYGDNASWWPQDLTFGNFVKIAESVPIASYVTNSVVVAVLAIGSNLVFASFGGYMLSRPGWSGRRAVFLLLVVAMMFPFESIMISLFLSIRDMGLVDTLAGAWLPGIAGAFNVLIMRAAFLAVPSEVEDAALMEGAGEWTRFRRVFLPSAKGAMTVVAINSFIAAWDDFLWPLIVLRSEENFTLTLGLARLSTSSFGVDDKLVMTGSMISVIPVVVLFFLAQRWFYRGVESGAVKM</sequence>
<protein>
    <submittedName>
        <fullName evidence="9">Carbohydrate ABC transporter permease</fullName>
    </submittedName>
</protein>
<keyword evidence="2 7" id="KW-0813">Transport</keyword>
<evidence type="ECO:0000256" key="4">
    <source>
        <dbReference type="ARBA" id="ARBA00022692"/>
    </source>
</evidence>
<keyword evidence="6 7" id="KW-0472">Membrane</keyword>
<dbReference type="PANTHER" id="PTHR43744">
    <property type="entry name" value="ABC TRANSPORTER PERMEASE PROTEIN MG189-RELATED-RELATED"/>
    <property type="match status" value="1"/>
</dbReference>